<keyword evidence="6 7" id="KW-0694">RNA-binding</keyword>
<dbReference type="InterPro" id="IPR033671">
    <property type="entry name" value="TrmH"/>
</dbReference>
<evidence type="ECO:0000256" key="1">
    <source>
        <dbReference type="ARBA" id="ARBA00022555"/>
    </source>
</evidence>
<comment type="similarity">
    <text evidence="7">Belongs to the class IV-like SAM-binding methyltransferase superfamily. RNA methyltransferase TrmH family.</text>
</comment>
<comment type="function">
    <text evidence="7">Catalyzes the 2'-O methylation of guanosine at position 18 in tRNA.</text>
</comment>
<dbReference type="PANTHER" id="PTHR43453:SF1">
    <property type="entry name" value="TRNA_RRNA METHYLTRANSFERASE SPOU TYPE DOMAIN-CONTAINING PROTEIN"/>
    <property type="match status" value="1"/>
</dbReference>
<feature type="binding site" evidence="7">
    <location>
        <position position="177"/>
    </location>
    <ligand>
        <name>S-adenosyl-L-methionine</name>
        <dbReference type="ChEBI" id="CHEBI:59789"/>
    </ligand>
</feature>
<dbReference type="GO" id="GO:0141100">
    <property type="term" value="F:tRNA (guanine(18)-2'-O)-methyltransferase activity"/>
    <property type="evidence" value="ECO:0007669"/>
    <property type="project" value="UniProtKB-EC"/>
</dbReference>
<dbReference type="GO" id="GO:0032259">
    <property type="term" value="P:methylation"/>
    <property type="evidence" value="ECO:0007669"/>
    <property type="project" value="UniProtKB-KW"/>
</dbReference>
<dbReference type="Proteomes" id="UP001497527">
    <property type="component" value="Unassembled WGS sequence"/>
</dbReference>
<evidence type="ECO:0000256" key="4">
    <source>
        <dbReference type="ARBA" id="ARBA00022691"/>
    </source>
</evidence>
<keyword evidence="4 7" id="KW-0949">S-adenosyl-L-methionine</keyword>
<name>A0ABM9P6J6_9FLAO</name>
<protein>
    <recommendedName>
        <fullName evidence="7">tRNA (guanosine(18)-2'-O)-methyltransferase</fullName>
        <ecNumber evidence="7">2.1.1.34</ecNumber>
    </recommendedName>
    <alternativeName>
        <fullName evidence="7">tRNA [Gm18] methyltransferase</fullName>
    </alternativeName>
</protein>
<evidence type="ECO:0000256" key="6">
    <source>
        <dbReference type="ARBA" id="ARBA00022884"/>
    </source>
</evidence>
<dbReference type="InterPro" id="IPR029028">
    <property type="entry name" value="Alpha/beta_knot_MTases"/>
</dbReference>
<dbReference type="CDD" id="cd18092">
    <property type="entry name" value="SpoU-like_TrmH"/>
    <property type="match status" value="1"/>
</dbReference>
<dbReference type="Gene3D" id="3.40.1280.10">
    <property type="match status" value="1"/>
</dbReference>
<proteinExistence type="inferred from homology"/>
<dbReference type="InterPro" id="IPR001537">
    <property type="entry name" value="SpoU_MeTrfase"/>
</dbReference>
<dbReference type="HAMAP" id="MF_02060">
    <property type="entry name" value="tRNA_methyltr_TrmH"/>
    <property type="match status" value="1"/>
</dbReference>
<evidence type="ECO:0000256" key="2">
    <source>
        <dbReference type="ARBA" id="ARBA00022603"/>
    </source>
</evidence>
<keyword evidence="10" id="KW-1185">Reference proteome</keyword>
<dbReference type="EMBL" id="CAXJIO010000001">
    <property type="protein sequence ID" value="CAL2101078.1"/>
    <property type="molecule type" value="Genomic_DNA"/>
</dbReference>
<dbReference type="EC" id="2.1.1.34" evidence="7"/>
<organism evidence="9 10">
    <name type="scientific">Tenacibaculum polynesiense</name>
    <dbReference type="NCBI Taxonomy" id="3137857"/>
    <lineage>
        <taxon>Bacteria</taxon>
        <taxon>Pseudomonadati</taxon>
        <taxon>Bacteroidota</taxon>
        <taxon>Flavobacteriia</taxon>
        <taxon>Flavobacteriales</taxon>
        <taxon>Flavobacteriaceae</taxon>
        <taxon>Tenacibaculum</taxon>
    </lineage>
</organism>
<evidence type="ECO:0000259" key="8">
    <source>
        <dbReference type="Pfam" id="PF00588"/>
    </source>
</evidence>
<accession>A0ABM9P6J6</accession>
<feature type="binding site" evidence="7">
    <location>
        <position position="168"/>
    </location>
    <ligand>
        <name>S-adenosyl-L-methionine</name>
        <dbReference type="ChEBI" id="CHEBI:59789"/>
    </ligand>
</feature>
<feature type="binding site" evidence="7">
    <location>
        <position position="125"/>
    </location>
    <ligand>
        <name>S-adenosyl-L-methionine</name>
        <dbReference type="ChEBI" id="CHEBI:59789"/>
    </ligand>
</feature>
<comment type="caution">
    <text evidence="7">Lacks conserved residue(s) required for the propagation of feature annotation.</text>
</comment>
<gene>
    <name evidence="7 9" type="primary">trmH</name>
    <name evidence="9" type="ORF">T190423A01A_100066</name>
</gene>
<evidence type="ECO:0000313" key="9">
    <source>
        <dbReference type="EMBL" id="CAL2101078.1"/>
    </source>
</evidence>
<evidence type="ECO:0000256" key="3">
    <source>
        <dbReference type="ARBA" id="ARBA00022679"/>
    </source>
</evidence>
<feature type="domain" description="tRNA/rRNA methyltransferase SpoU type" evidence="8">
    <location>
        <begin position="45"/>
        <end position="188"/>
    </location>
</feature>
<sequence length="237" mass="27591">MIKKSKFYYVCDMMDKNLLSFLEGYVTDRRKQKFKEVLDQRTRHFTVVLENIFQPHNASAVIRSCDIFGVQDVYSIEDYNINKVSRRVAKGSQQWITLNRYKEDGNNAVTCFKDLKDKGYQIIATTPHTDSCILSDFDITKKTAFVFGSEKEGVSDYVKKHADGFLKIPMVGFTESLNISVAAAITLHDVTSRMKLQKNDWQLEDNEKEVLYTEWIEKSIKNLDKLKKHYQKENKAE</sequence>
<dbReference type="InterPro" id="IPR029026">
    <property type="entry name" value="tRNA_m1G_MTases_N"/>
</dbReference>
<dbReference type="PANTHER" id="PTHR43453">
    <property type="entry name" value="RRNA METHYLASE-LIKE"/>
    <property type="match status" value="1"/>
</dbReference>
<evidence type="ECO:0000256" key="7">
    <source>
        <dbReference type="HAMAP-Rule" id="MF_02060"/>
    </source>
</evidence>
<reference evidence="9 10" key="1">
    <citation type="submission" date="2024-05" db="EMBL/GenBank/DDBJ databases">
        <authorList>
            <person name="Duchaud E."/>
        </authorList>
    </citation>
    <scope>NUCLEOTIDE SEQUENCE [LARGE SCALE GENOMIC DNA]</scope>
    <source>
        <strain evidence="9">Ena-SAMPLE-TAB-13-05-2024-13:56:06:370-140308</strain>
    </source>
</reference>
<keyword evidence="1 7" id="KW-0820">tRNA-binding</keyword>
<keyword evidence="5 7" id="KW-0819">tRNA processing</keyword>
<keyword evidence="3 7" id="KW-0808">Transferase</keyword>
<evidence type="ECO:0000313" key="10">
    <source>
        <dbReference type="Proteomes" id="UP001497527"/>
    </source>
</evidence>
<keyword evidence="2 7" id="KW-0489">Methyltransferase</keyword>
<dbReference type="Pfam" id="PF00588">
    <property type="entry name" value="SpoU_methylase"/>
    <property type="match status" value="1"/>
</dbReference>
<evidence type="ECO:0000256" key="5">
    <source>
        <dbReference type="ARBA" id="ARBA00022694"/>
    </source>
</evidence>
<comment type="caution">
    <text evidence="9">The sequence shown here is derived from an EMBL/GenBank/DDBJ whole genome shotgun (WGS) entry which is preliminary data.</text>
</comment>
<comment type="catalytic activity">
    <reaction evidence="7">
        <text>guanosine(18) in tRNA + S-adenosyl-L-methionine = 2'-O-methylguanosine(18) in tRNA + S-adenosyl-L-homocysteine + H(+)</text>
        <dbReference type="Rhea" id="RHEA:20077"/>
        <dbReference type="Rhea" id="RHEA-COMP:10190"/>
        <dbReference type="Rhea" id="RHEA-COMP:10192"/>
        <dbReference type="ChEBI" id="CHEBI:15378"/>
        <dbReference type="ChEBI" id="CHEBI:57856"/>
        <dbReference type="ChEBI" id="CHEBI:59789"/>
        <dbReference type="ChEBI" id="CHEBI:74269"/>
        <dbReference type="ChEBI" id="CHEBI:74445"/>
        <dbReference type="EC" id="2.1.1.34"/>
    </reaction>
</comment>
<dbReference type="SUPFAM" id="SSF75217">
    <property type="entry name" value="alpha/beta knot"/>
    <property type="match status" value="1"/>
</dbReference>